<dbReference type="EMBL" id="CABVHP010000024">
    <property type="protein sequence ID" value="VVO35139.1"/>
    <property type="molecule type" value="Genomic_DNA"/>
</dbReference>
<proteinExistence type="predicted"/>
<protein>
    <recommendedName>
        <fullName evidence="1">Putative endonuclease Z1 domain-containing protein</fullName>
    </recommendedName>
</protein>
<dbReference type="Pfam" id="PF10593">
    <property type="entry name" value="Z1"/>
    <property type="match status" value="1"/>
</dbReference>
<dbReference type="AlphaFoldDB" id="A0A5E7F7H5"/>
<evidence type="ECO:0000313" key="2">
    <source>
        <dbReference type="EMBL" id="VVO35139.1"/>
    </source>
</evidence>
<dbReference type="InterPro" id="IPR018310">
    <property type="entry name" value="Put_endonuclease_Z1-dom"/>
</dbReference>
<evidence type="ECO:0000259" key="1">
    <source>
        <dbReference type="Pfam" id="PF10593"/>
    </source>
</evidence>
<reference evidence="2 3" key="1">
    <citation type="submission" date="2019-09" db="EMBL/GenBank/DDBJ databases">
        <authorList>
            <person name="Chandra G."/>
            <person name="Truman W A."/>
        </authorList>
    </citation>
    <scope>NUCLEOTIDE SEQUENCE [LARGE SCALE GENOMIC DNA]</scope>
    <source>
        <strain evidence="2">PS704</strain>
    </source>
</reference>
<dbReference type="Gene3D" id="3.40.50.300">
    <property type="entry name" value="P-loop containing nucleotide triphosphate hydrolases"/>
    <property type="match status" value="1"/>
</dbReference>
<gene>
    <name evidence="2" type="ORF">PS704_05332</name>
</gene>
<organism evidence="2 3">
    <name type="scientific">Pseudomonas fluorescens</name>
    <dbReference type="NCBI Taxonomy" id="294"/>
    <lineage>
        <taxon>Bacteria</taxon>
        <taxon>Pseudomonadati</taxon>
        <taxon>Pseudomonadota</taxon>
        <taxon>Gammaproteobacteria</taxon>
        <taxon>Pseudomonadales</taxon>
        <taxon>Pseudomonadaceae</taxon>
        <taxon>Pseudomonas</taxon>
    </lineage>
</organism>
<dbReference type="SUPFAM" id="SSF52540">
    <property type="entry name" value="P-loop containing nucleoside triphosphate hydrolases"/>
    <property type="match status" value="1"/>
</dbReference>
<dbReference type="InterPro" id="IPR027417">
    <property type="entry name" value="P-loop_NTPase"/>
</dbReference>
<evidence type="ECO:0000313" key="3">
    <source>
        <dbReference type="Proteomes" id="UP000326557"/>
    </source>
</evidence>
<dbReference type="Proteomes" id="UP000326557">
    <property type="component" value="Unassembled WGS sequence"/>
</dbReference>
<sequence length="909" mass="101296">MNAHSRNVISSNARRLELGVITTLTVDGIPTELEILDLAGMLRKIPNYSVTDEEFQEVIKRLHLSLTLDMGVGNCVYDEHNPWLRARKAEIEPFYWSRYQTDLLKQGWGPKVVNSLDKVTDEILDLMGDPHGRSGWPRRGLVMGDVQSGKTSNYTGLICKAADSGYKLVILLTGTLESLRRQTQERLDAGFVGLDSSGVVNNRKRHRKEIGVGLIDATRSAGVFTSTVGDFKADTVNQLGFKLKDYKEPVLLVVKKNKRILENLATWLINFNAGSADSIDIPLLLIDDEADNASINTNPKKATAINAGIRGLLKVFPRSSYVGFTATPFANVFINPDTTSDMEGDDLFPRDFIYALDAPTNYVGARRIFGEGASLNCLEEINDAEEFFPKGQKSDSFISGLPSSMLDALRCFIIVNAIMDLRSQMPKHRSMLVNVSHFTLIQNQIRDALDHELRVIQGDIQNYASLSIADAMRNNSIRELFNIFEKFYSNLGIEWSELQYALAAAALPIQISAVNQKSGPAGLDYTAYKEHGLRVVAVGGNSLARGLTLEGLCVSYFYRGTQMYDALLQMGRWFGYRVGYEDLCKIWMSNETADWYSHISEATDELRDEVRRMQVSRLKPIDFGLRVRSHPESLMITARNKMRDSDEIVETISITQESLESARLLKDAHVLLGNYKSSQDLLRNLLATDMPRNNAYDFPVWNKVPKYFIVEFLRRFVSHPLSIKLQTSSLADFIERSSDSKLAFWDVGAPGGKGASLLVAPGLELKQRQRTVLLDEDTRSLLVNGKKMRVGSSSDETIGLTKNEIKSAEDKFWANAANESKITVPGKAYTEIRPAPLLLIHFIEPSISGGKYVLPPECEALVAIGLSFPALSGATHRISYRINLVELRNILSGQTSGSDATDEDDEDVD</sequence>
<dbReference type="OrthoDB" id="436461at2"/>
<name>A0A5E7F7H5_PSEFL</name>
<dbReference type="RefSeq" id="WP_150639865.1">
    <property type="nucleotide sequence ID" value="NZ_CABVHP010000024.1"/>
</dbReference>
<feature type="domain" description="Putative endonuclease Z1" evidence="1">
    <location>
        <begin position="404"/>
        <end position="634"/>
    </location>
</feature>
<accession>A0A5E7F7H5</accession>